<dbReference type="RefSeq" id="WP_068822947.1">
    <property type="nucleotide sequence ID" value="NZ_LWHJ01000029.1"/>
</dbReference>
<reference evidence="2 3" key="2">
    <citation type="submission" date="2016-06" db="EMBL/GenBank/DDBJ databases">
        <title>Pedobacter psychrophilus sp. nov., isolated from Antarctic fragmentary rock.</title>
        <authorList>
            <person name="Svec P."/>
        </authorList>
    </citation>
    <scope>NUCLEOTIDE SEQUENCE [LARGE SCALE GENOMIC DNA]</scope>
    <source>
        <strain evidence="2 3">CCM 8644</strain>
    </source>
</reference>
<dbReference type="Pfam" id="PF00535">
    <property type="entry name" value="Glycos_transf_2"/>
    <property type="match status" value="1"/>
</dbReference>
<evidence type="ECO:0000259" key="1">
    <source>
        <dbReference type="Pfam" id="PF00535"/>
    </source>
</evidence>
<sequence>MKSNLLTFCIPTYNRSEILEEGILDLISKIGKYNFQIIVTDNSSIDNTEQVVNNLQTEYNFITYLKNEINLGADENFAISLKASKSKFTWLLGDSYRLIESELEPLLSILDNNNYDLVLVNSFNMINQIDTREYDDADEIIKDLGWYLPQMSAYIYNKTIISKANFKKFYNTNFLQMGISFDNFKANDTKVFWYSKNSVARTTQKKDSWHNEFLKVFARNWTEFILSLPLEITLKSKLQCIKMHGKKHKIFSVLNLVNYREKGWFNSQLLKQYDLYIPFTAMPIFPVAYLISKIPIKFLSMIKKLLNKQI</sequence>
<dbReference type="Proteomes" id="UP000078459">
    <property type="component" value="Unassembled WGS sequence"/>
</dbReference>
<reference evidence="2 3" key="1">
    <citation type="submission" date="2016-04" db="EMBL/GenBank/DDBJ databases">
        <authorList>
            <person name="Evans L.H."/>
            <person name="Alamgir A."/>
            <person name="Owens N."/>
            <person name="Weber N.D."/>
            <person name="Virtaneva K."/>
            <person name="Barbian K."/>
            <person name="Babar A."/>
            <person name="Rosenke K."/>
        </authorList>
    </citation>
    <scope>NUCLEOTIDE SEQUENCE [LARGE SCALE GENOMIC DNA]</scope>
    <source>
        <strain evidence="2 3">CCM 8644</strain>
    </source>
</reference>
<dbReference type="AlphaFoldDB" id="A0A179DD06"/>
<name>A0A179DD06_9SPHI</name>
<comment type="caution">
    <text evidence="2">The sequence shown here is derived from an EMBL/GenBank/DDBJ whole genome shotgun (WGS) entry which is preliminary data.</text>
</comment>
<organism evidence="2 3">
    <name type="scientific">Pedobacter psychrophilus</name>
    <dbReference type="NCBI Taxonomy" id="1826909"/>
    <lineage>
        <taxon>Bacteria</taxon>
        <taxon>Pseudomonadati</taxon>
        <taxon>Bacteroidota</taxon>
        <taxon>Sphingobacteriia</taxon>
        <taxon>Sphingobacteriales</taxon>
        <taxon>Sphingobacteriaceae</taxon>
        <taxon>Pedobacter</taxon>
    </lineage>
</organism>
<gene>
    <name evidence="2" type="ORF">A5893_12150</name>
</gene>
<dbReference type="SUPFAM" id="SSF53448">
    <property type="entry name" value="Nucleotide-diphospho-sugar transferases"/>
    <property type="match status" value="1"/>
</dbReference>
<keyword evidence="3" id="KW-1185">Reference proteome</keyword>
<feature type="domain" description="Glycosyltransferase 2-like" evidence="1">
    <location>
        <begin position="8"/>
        <end position="133"/>
    </location>
</feature>
<accession>A0A179DD06</accession>
<proteinExistence type="predicted"/>
<dbReference type="OrthoDB" id="9770457at2"/>
<dbReference type="EMBL" id="LWHJ01000029">
    <property type="protein sequence ID" value="OAQ38794.1"/>
    <property type="molecule type" value="Genomic_DNA"/>
</dbReference>
<evidence type="ECO:0000313" key="3">
    <source>
        <dbReference type="Proteomes" id="UP000078459"/>
    </source>
</evidence>
<protein>
    <recommendedName>
        <fullName evidence="1">Glycosyltransferase 2-like domain-containing protein</fullName>
    </recommendedName>
</protein>
<dbReference type="STRING" id="1826909.A5893_12150"/>
<evidence type="ECO:0000313" key="2">
    <source>
        <dbReference type="EMBL" id="OAQ38794.1"/>
    </source>
</evidence>
<dbReference type="InterPro" id="IPR029044">
    <property type="entry name" value="Nucleotide-diphossugar_trans"/>
</dbReference>
<dbReference type="InterPro" id="IPR001173">
    <property type="entry name" value="Glyco_trans_2-like"/>
</dbReference>
<dbReference type="Gene3D" id="3.90.550.10">
    <property type="entry name" value="Spore Coat Polysaccharide Biosynthesis Protein SpsA, Chain A"/>
    <property type="match status" value="1"/>
</dbReference>